<accession>A0A409W1E2</accession>
<protein>
    <recommendedName>
        <fullName evidence="3">F-box domain-containing protein</fullName>
    </recommendedName>
</protein>
<organism evidence="1 2">
    <name type="scientific">Panaeolus cyanescens</name>
    <dbReference type="NCBI Taxonomy" id="181874"/>
    <lineage>
        <taxon>Eukaryota</taxon>
        <taxon>Fungi</taxon>
        <taxon>Dikarya</taxon>
        <taxon>Basidiomycota</taxon>
        <taxon>Agaricomycotina</taxon>
        <taxon>Agaricomycetes</taxon>
        <taxon>Agaricomycetidae</taxon>
        <taxon>Agaricales</taxon>
        <taxon>Agaricineae</taxon>
        <taxon>Galeropsidaceae</taxon>
        <taxon>Panaeolus</taxon>
    </lineage>
</organism>
<keyword evidence="2" id="KW-1185">Reference proteome</keyword>
<evidence type="ECO:0000313" key="2">
    <source>
        <dbReference type="Proteomes" id="UP000284842"/>
    </source>
</evidence>
<comment type="caution">
    <text evidence="1">The sequence shown here is derived from an EMBL/GenBank/DDBJ whole genome shotgun (WGS) entry which is preliminary data.</text>
</comment>
<proteinExistence type="predicted"/>
<evidence type="ECO:0000313" key="1">
    <source>
        <dbReference type="EMBL" id="PPQ72326.1"/>
    </source>
</evidence>
<sequence>MTVSALPHDILTKIIDIFVEDANTWNEVRALSTISKFWRDQCRAHLFASLKIGKPDVICAGMCDGCECEEQADVPIPASRLVSLAKDHPATLPYIQEITLISPTDEDASKLPKIMAKLTNLISLNFYLEQNPWNEHLSESLRAVAKFSGFRRLTLQGVSQFPVKEFAYLTQLQFLELSQVELVKKGRCNVTTTPPRLKSVWLAGMDMFYEGPCFNALEMRRKDGKLLVNLSGLTKIHFGVNDSQAVQQVSRLLKMNRVDTLEEMSFIFSLRKEDHEFNYQTHMDGWILPNRRTLKILDVYSSISEGDKDPYSGLCVTLDKLASNNVLTSLHILVGISTRMFYDNYVREIDNEWKTLCSVLLKPGWKSLKKVKLEVIPDSEDEVTVTAEGKTKLFDIFKPLYAQHFTFEIVFH</sequence>
<dbReference type="STRING" id="181874.A0A409W1E2"/>
<reference evidence="1 2" key="1">
    <citation type="journal article" date="2018" name="Evol. Lett.">
        <title>Horizontal gene cluster transfer increased hallucinogenic mushroom diversity.</title>
        <authorList>
            <person name="Reynolds H.T."/>
            <person name="Vijayakumar V."/>
            <person name="Gluck-Thaler E."/>
            <person name="Korotkin H.B."/>
            <person name="Matheny P.B."/>
            <person name="Slot J.C."/>
        </authorList>
    </citation>
    <scope>NUCLEOTIDE SEQUENCE [LARGE SCALE GENOMIC DNA]</scope>
    <source>
        <strain evidence="1 2">2629</strain>
    </source>
</reference>
<dbReference type="InParanoid" id="A0A409W1E2"/>
<dbReference type="Proteomes" id="UP000284842">
    <property type="component" value="Unassembled WGS sequence"/>
</dbReference>
<dbReference type="EMBL" id="NHTK01005875">
    <property type="protein sequence ID" value="PPQ72326.1"/>
    <property type="molecule type" value="Genomic_DNA"/>
</dbReference>
<dbReference type="SUPFAM" id="SSF52047">
    <property type="entry name" value="RNI-like"/>
    <property type="match status" value="1"/>
</dbReference>
<dbReference type="AlphaFoldDB" id="A0A409W1E2"/>
<name>A0A409W1E2_9AGAR</name>
<dbReference type="OrthoDB" id="2745898at2759"/>
<gene>
    <name evidence="1" type="ORF">CVT24_004545</name>
</gene>
<evidence type="ECO:0008006" key="3">
    <source>
        <dbReference type="Google" id="ProtNLM"/>
    </source>
</evidence>